<evidence type="ECO:0000259" key="1">
    <source>
        <dbReference type="Pfam" id="PF17989"/>
    </source>
</evidence>
<comment type="caution">
    <text evidence="3">The sequence shown here is derived from an EMBL/GenBank/DDBJ whole genome shotgun (WGS) entry which is preliminary data.</text>
</comment>
<dbReference type="RefSeq" id="WP_114435410.1">
    <property type="nucleotide sequence ID" value="NZ_QPJI01000020.1"/>
</dbReference>
<accession>A0A368X7G8</accession>
<evidence type="ECO:0000313" key="3">
    <source>
        <dbReference type="EMBL" id="RCW62928.1"/>
    </source>
</evidence>
<evidence type="ECO:0000259" key="2">
    <source>
        <dbReference type="Pfam" id="PF21522"/>
    </source>
</evidence>
<dbReference type="InterPro" id="IPR040607">
    <property type="entry name" value="ALP_N"/>
</dbReference>
<dbReference type="AlphaFoldDB" id="A0A368X7G8"/>
<name>A0A368X7G8_MARNT</name>
<protein>
    <submittedName>
        <fullName evidence="3">Plasmid segregation protein ParM</fullName>
    </submittedName>
</protein>
<feature type="domain" description="Actin homologue MreB-like C-terminal" evidence="2">
    <location>
        <begin position="185"/>
        <end position="306"/>
    </location>
</feature>
<proteinExistence type="predicted"/>
<dbReference type="SUPFAM" id="SSF53067">
    <property type="entry name" value="Actin-like ATPase domain"/>
    <property type="match status" value="2"/>
</dbReference>
<dbReference type="EMBL" id="QPJI01000020">
    <property type="protein sequence ID" value="RCW62928.1"/>
    <property type="molecule type" value="Genomic_DNA"/>
</dbReference>
<dbReference type="Gene3D" id="3.30.420.40">
    <property type="match status" value="2"/>
</dbReference>
<dbReference type="Pfam" id="PF17989">
    <property type="entry name" value="ALP_N"/>
    <property type="match status" value="1"/>
</dbReference>
<dbReference type="InterPro" id="IPR043129">
    <property type="entry name" value="ATPase_NBD"/>
</dbReference>
<evidence type="ECO:0000313" key="4">
    <source>
        <dbReference type="Proteomes" id="UP000253647"/>
    </source>
</evidence>
<gene>
    <name evidence="3" type="ORF">DET61_12050</name>
</gene>
<feature type="domain" description="Actin-like protein N-terminal" evidence="1">
    <location>
        <begin position="7"/>
        <end position="157"/>
    </location>
</feature>
<dbReference type="InterPro" id="IPR049067">
    <property type="entry name" value="MreB-like_C"/>
</dbReference>
<dbReference type="Proteomes" id="UP000253647">
    <property type="component" value="Unassembled WGS sequence"/>
</dbReference>
<sequence length="345" mass="38001">MSNYVMGYDIGYSNAKGLAGFVGKNKGFDQAKRFIRPVAAAPVADCIDSDNDLTDQRVPVTIDGEQWYAFIEPSMIMRDKRELNYDYVTTKQYRAAFLAGLMQAECDTIDYLVTGLPVSQAMDDKRVQELVAMMEGEHQVAPKRKVTVKKVIVRPQPSAAYIRMAYDYASDQQMSRIIREGQTVVVDPGFFSVDWVTLKNGGMIKESSGTSIRAMYRVIDAAAEAIAREYGAGGSVRSALERAMRKGEKELLANGQFVAFEPFLAEAAEKISRYALSQMKSDMALQDNVADILVLAGGGAHLYKEAARELFPECRHVITFKDSVTAIAEGYFLLGQGIAEQASAA</sequence>
<dbReference type="CDD" id="cd10227">
    <property type="entry name" value="ASKHA_NBD_ParM-like"/>
    <property type="match status" value="1"/>
</dbReference>
<dbReference type="Pfam" id="PF21522">
    <property type="entry name" value="MreB-like_C"/>
    <property type="match status" value="1"/>
</dbReference>
<organism evidence="3 4">
    <name type="scientific">Marinobacter nauticus</name>
    <name type="common">Marinobacter hydrocarbonoclasticus</name>
    <name type="synonym">Marinobacter aquaeolei</name>
    <dbReference type="NCBI Taxonomy" id="2743"/>
    <lineage>
        <taxon>Bacteria</taxon>
        <taxon>Pseudomonadati</taxon>
        <taxon>Pseudomonadota</taxon>
        <taxon>Gammaproteobacteria</taxon>
        <taxon>Pseudomonadales</taxon>
        <taxon>Marinobacteraceae</taxon>
        <taxon>Marinobacter</taxon>
    </lineage>
</organism>
<reference evidence="3 4" key="1">
    <citation type="submission" date="2018-07" db="EMBL/GenBank/DDBJ databases">
        <title>Freshwater and sediment microbial communities from various areas in North America, analyzing microbe dynamics in response to fracking.</title>
        <authorList>
            <person name="Lamendella R."/>
        </authorList>
    </citation>
    <scope>NUCLEOTIDE SEQUENCE [LARGE SCALE GENOMIC DNA]</scope>
    <source>
        <strain evidence="3 4">105B</strain>
    </source>
</reference>